<accession>A0A0C1C031</accession>
<organism evidence="2 3">
    <name type="scientific">Parachlamydia acanthamoebae</name>
    <dbReference type="NCBI Taxonomy" id="83552"/>
    <lineage>
        <taxon>Bacteria</taxon>
        <taxon>Pseudomonadati</taxon>
        <taxon>Chlamydiota</taxon>
        <taxon>Chlamydiia</taxon>
        <taxon>Parachlamydiales</taxon>
        <taxon>Parachlamydiaceae</taxon>
        <taxon>Parachlamydia</taxon>
    </lineage>
</organism>
<dbReference type="EMBL" id="JSAM01000093">
    <property type="protein sequence ID" value="KIA77031.1"/>
    <property type="molecule type" value="Genomic_DNA"/>
</dbReference>
<dbReference type="Gene3D" id="1.20.5.620">
    <property type="entry name" value="F1F0 ATP synthase subunit B, membrane domain"/>
    <property type="match status" value="1"/>
</dbReference>
<protein>
    <submittedName>
        <fullName evidence="2">V-type ATP synthase subunit E</fullName>
    </submittedName>
</protein>
<dbReference type="InterPro" id="IPR028987">
    <property type="entry name" value="ATP_synth_B-like_membr_sf"/>
</dbReference>
<dbReference type="Proteomes" id="UP000031307">
    <property type="component" value="Unassembled WGS sequence"/>
</dbReference>
<dbReference type="AlphaFoldDB" id="A0A0C1C031"/>
<proteinExistence type="predicted"/>
<sequence>MVIMEKFEKGQDKIQKICDTLRKETLEPARQEAQEIIAEAHAKAAKIIKEAEQQAVTLHAQARKSIEQERNVFQSSLEQAARQGLESLRQSIEHKLFNEELEGLLEKQTADPKLIANVVNAIVEAVQKEGISSNLSAVISKRVSPEQVNALLLENVKSKLNEKGVTLGNFSGGAEVKLHGKRLTIDITDQTLKELLAGYARKDFRQLIFGIKGG</sequence>
<dbReference type="SUPFAM" id="SSF81573">
    <property type="entry name" value="F1F0 ATP synthase subunit B, membrane domain"/>
    <property type="match status" value="1"/>
</dbReference>
<comment type="caution">
    <text evidence="2">The sequence shown here is derived from an EMBL/GenBank/DDBJ whole genome shotgun (WGS) entry which is preliminary data.</text>
</comment>
<evidence type="ECO:0000313" key="2">
    <source>
        <dbReference type="EMBL" id="KIA77031.1"/>
    </source>
</evidence>
<dbReference type="PATRIC" id="fig|83552.4.peg.1839"/>
<evidence type="ECO:0000313" key="3">
    <source>
        <dbReference type="Proteomes" id="UP000031307"/>
    </source>
</evidence>
<keyword evidence="1" id="KW-0175">Coiled coil</keyword>
<feature type="coiled-coil region" evidence="1">
    <location>
        <begin position="30"/>
        <end position="83"/>
    </location>
</feature>
<evidence type="ECO:0000256" key="1">
    <source>
        <dbReference type="SAM" id="Coils"/>
    </source>
</evidence>
<reference evidence="2 3" key="1">
    <citation type="journal article" date="2014" name="Mol. Biol. Evol.">
        <title>Massive expansion of Ubiquitination-related gene families within the Chlamydiae.</title>
        <authorList>
            <person name="Domman D."/>
            <person name="Collingro A."/>
            <person name="Lagkouvardos I."/>
            <person name="Gehre L."/>
            <person name="Weinmaier T."/>
            <person name="Rattei T."/>
            <person name="Subtil A."/>
            <person name="Horn M."/>
        </authorList>
    </citation>
    <scope>NUCLEOTIDE SEQUENCE [LARGE SCALE GENOMIC DNA]</scope>
    <source>
        <strain evidence="2 3">OEW1</strain>
    </source>
</reference>
<gene>
    <name evidence="2" type="primary">atpE</name>
    <name evidence="2" type="ORF">DB43_GX00130</name>
</gene>
<name>A0A0C1C031_9BACT</name>